<dbReference type="VEuPathDB" id="VectorBase:AATE018399"/>
<evidence type="ECO:0000256" key="1">
    <source>
        <dbReference type="PROSITE-ProRule" id="PRU00302"/>
    </source>
</evidence>
<dbReference type="Pfam" id="PF00084">
    <property type="entry name" value="Sushi"/>
    <property type="match status" value="1"/>
</dbReference>
<dbReference type="InterPro" id="IPR000436">
    <property type="entry name" value="Sushi_SCR_CCP_dom"/>
</dbReference>
<reference evidence="2" key="1">
    <citation type="submission" date="2022-08" db="UniProtKB">
        <authorList>
            <consortium name="EnsemblMetazoa"/>
        </authorList>
    </citation>
    <scope>IDENTIFICATION</scope>
    <source>
        <strain evidence="2">EBRO</strain>
    </source>
</reference>
<comment type="caution">
    <text evidence="1">Lacks conserved residue(s) required for the propagation of feature annotation.</text>
</comment>
<evidence type="ECO:0000313" key="2">
    <source>
        <dbReference type="EnsemblMetazoa" id="AATE018399-PA.1"/>
    </source>
</evidence>
<sequence length="102" mass="10893">MIVIATSGEGAGSGSAAGDTYEDCEQPPEIAHGSARLSMDDNEEYSTAHYTCKPGYRMQEPQLAELRCNIETDEWETTKLPVCVPGPTLDQGDTLGGPVGSW</sequence>
<keyword evidence="1" id="KW-0768">Sushi</keyword>
<dbReference type="Gene3D" id="2.10.70.10">
    <property type="entry name" value="Complement Module, domain 1"/>
    <property type="match status" value="1"/>
</dbReference>
<accession>A0A182JHW1</accession>
<protein>
    <submittedName>
        <fullName evidence="2">Sushi domain-containing protein</fullName>
    </submittedName>
</protein>
<dbReference type="SMART" id="SM00032">
    <property type="entry name" value="CCP"/>
    <property type="match status" value="1"/>
</dbReference>
<name>A0A182JHW1_ANOAO</name>
<proteinExistence type="predicted"/>
<dbReference type="SUPFAM" id="SSF57535">
    <property type="entry name" value="Complement control module/SCR domain"/>
    <property type="match status" value="1"/>
</dbReference>
<dbReference type="InterPro" id="IPR035976">
    <property type="entry name" value="Sushi/SCR/CCP_sf"/>
</dbReference>
<dbReference type="PROSITE" id="PS50923">
    <property type="entry name" value="SUSHI"/>
    <property type="match status" value="1"/>
</dbReference>
<dbReference type="CDD" id="cd00033">
    <property type="entry name" value="CCP"/>
    <property type="match status" value="1"/>
</dbReference>
<organism evidence="2">
    <name type="scientific">Anopheles atroparvus</name>
    <name type="common">European mosquito</name>
    <dbReference type="NCBI Taxonomy" id="41427"/>
    <lineage>
        <taxon>Eukaryota</taxon>
        <taxon>Metazoa</taxon>
        <taxon>Ecdysozoa</taxon>
        <taxon>Arthropoda</taxon>
        <taxon>Hexapoda</taxon>
        <taxon>Insecta</taxon>
        <taxon>Pterygota</taxon>
        <taxon>Neoptera</taxon>
        <taxon>Endopterygota</taxon>
        <taxon>Diptera</taxon>
        <taxon>Nematocera</taxon>
        <taxon>Culicoidea</taxon>
        <taxon>Culicidae</taxon>
        <taxon>Anophelinae</taxon>
        <taxon>Anopheles</taxon>
    </lineage>
</organism>
<dbReference type="AlphaFoldDB" id="A0A182JHW1"/>
<dbReference type="EnsemblMetazoa" id="AATE018399-RA">
    <property type="protein sequence ID" value="AATE018399-PA.1"/>
    <property type="gene ID" value="AATE018399"/>
</dbReference>